<dbReference type="PROSITE" id="PS51257">
    <property type="entry name" value="PROKAR_LIPOPROTEIN"/>
    <property type="match status" value="1"/>
</dbReference>
<dbReference type="RefSeq" id="XP_028477631.1">
    <property type="nucleotide sequence ID" value="XM_028621179.1"/>
</dbReference>
<dbReference type="GeneID" id="39590235"/>
<feature type="compositionally biased region" description="Basic and acidic residues" evidence="1">
    <location>
        <begin position="126"/>
        <end position="141"/>
    </location>
</feature>
<gene>
    <name evidence="2" type="ORF">EHS24_005692</name>
</gene>
<comment type="caution">
    <text evidence="2">The sequence shown here is derived from an EMBL/GenBank/DDBJ whole genome shotgun (WGS) entry which is preliminary data.</text>
</comment>
<keyword evidence="3" id="KW-1185">Reference proteome</keyword>
<dbReference type="Proteomes" id="UP000279236">
    <property type="component" value="Unassembled WGS sequence"/>
</dbReference>
<protein>
    <submittedName>
        <fullName evidence="2">Uncharacterized protein</fullName>
    </submittedName>
</protein>
<organism evidence="2 3">
    <name type="scientific">Apiotrichum porosum</name>
    <dbReference type="NCBI Taxonomy" id="105984"/>
    <lineage>
        <taxon>Eukaryota</taxon>
        <taxon>Fungi</taxon>
        <taxon>Dikarya</taxon>
        <taxon>Basidiomycota</taxon>
        <taxon>Agaricomycotina</taxon>
        <taxon>Tremellomycetes</taxon>
        <taxon>Trichosporonales</taxon>
        <taxon>Trichosporonaceae</taxon>
        <taxon>Apiotrichum</taxon>
    </lineage>
</organism>
<proteinExistence type="predicted"/>
<evidence type="ECO:0000256" key="1">
    <source>
        <dbReference type="SAM" id="MobiDB-lite"/>
    </source>
</evidence>
<dbReference type="AlphaFoldDB" id="A0A427XZE5"/>
<accession>A0A427XZE5</accession>
<feature type="region of interest" description="Disordered" evidence="1">
    <location>
        <begin position="114"/>
        <end position="141"/>
    </location>
</feature>
<dbReference type="EMBL" id="RSCE01000003">
    <property type="protein sequence ID" value="RSH84183.1"/>
    <property type="molecule type" value="Genomic_DNA"/>
</dbReference>
<sequence length="141" mass="15801">MDAFGTRRKGIWGTPVLYACATEVFRLADEAHRAYRPPCTHCGAKCPSASSNSGSLWNFKEVGKPGVEEPPSQDLQEFNKHRRALKHGLRKHRAEKKALDTDLCRQMAKLAIKPKEGLGRKKKTDTRKPLTKKEGFATKQA</sequence>
<evidence type="ECO:0000313" key="2">
    <source>
        <dbReference type="EMBL" id="RSH84183.1"/>
    </source>
</evidence>
<evidence type="ECO:0000313" key="3">
    <source>
        <dbReference type="Proteomes" id="UP000279236"/>
    </source>
</evidence>
<reference evidence="2 3" key="1">
    <citation type="submission" date="2018-11" db="EMBL/GenBank/DDBJ databases">
        <title>Genome sequence of Apiotrichum porosum DSM 27194.</title>
        <authorList>
            <person name="Aliyu H."/>
            <person name="Gorte O."/>
            <person name="Ochsenreither K."/>
        </authorList>
    </citation>
    <scope>NUCLEOTIDE SEQUENCE [LARGE SCALE GENOMIC DNA]</scope>
    <source>
        <strain evidence="2 3">DSM 27194</strain>
    </source>
</reference>
<name>A0A427XZE5_9TREE</name>